<accession>A0A0E9W7W1</accession>
<proteinExistence type="predicted"/>
<evidence type="ECO:0000313" key="1">
    <source>
        <dbReference type="EMBL" id="JAH86381.1"/>
    </source>
</evidence>
<name>A0A0E9W7W1_ANGAN</name>
<organism evidence="1">
    <name type="scientific">Anguilla anguilla</name>
    <name type="common">European freshwater eel</name>
    <name type="synonym">Muraena anguilla</name>
    <dbReference type="NCBI Taxonomy" id="7936"/>
    <lineage>
        <taxon>Eukaryota</taxon>
        <taxon>Metazoa</taxon>
        <taxon>Chordata</taxon>
        <taxon>Craniata</taxon>
        <taxon>Vertebrata</taxon>
        <taxon>Euteleostomi</taxon>
        <taxon>Actinopterygii</taxon>
        <taxon>Neopterygii</taxon>
        <taxon>Teleostei</taxon>
        <taxon>Anguilliformes</taxon>
        <taxon>Anguillidae</taxon>
        <taxon>Anguilla</taxon>
    </lineage>
</organism>
<reference evidence="1" key="1">
    <citation type="submission" date="2014-11" db="EMBL/GenBank/DDBJ databases">
        <authorList>
            <person name="Amaro Gonzalez C."/>
        </authorList>
    </citation>
    <scope>NUCLEOTIDE SEQUENCE</scope>
</reference>
<dbReference type="AlphaFoldDB" id="A0A0E9W7W1"/>
<sequence>MATSKTGFMLHKGIIVQTRCLDSYRGSIMNRNCNILAR</sequence>
<reference evidence="1" key="2">
    <citation type="journal article" date="2015" name="Fish Shellfish Immunol.">
        <title>Early steps in the European eel (Anguilla anguilla)-Vibrio vulnificus interaction in the gills: Role of the RtxA13 toxin.</title>
        <authorList>
            <person name="Callol A."/>
            <person name="Pajuelo D."/>
            <person name="Ebbesson L."/>
            <person name="Teles M."/>
            <person name="MacKenzie S."/>
            <person name="Amaro C."/>
        </authorList>
    </citation>
    <scope>NUCLEOTIDE SEQUENCE</scope>
</reference>
<protein>
    <submittedName>
        <fullName evidence="1">Uncharacterized protein</fullName>
    </submittedName>
</protein>
<dbReference type="EMBL" id="GBXM01022196">
    <property type="protein sequence ID" value="JAH86381.1"/>
    <property type="molecule type" value="Transcribed_RNA"/>
</dbReference>